<evidence type="ECO:0000313" key="2">
    <source>
        <dbReference type="Proteomes" id="UP000009154"/>
    </source>
</evidence>
<evidence type="ECO:0008006" key="3">
    <source>
        <dbReference type="Google" id="ProtNLM"/>
    </source>
</evidence>
<protein>
    <recommendedName>
        <fullName evidence="3">DUF1684 domain-containing protein</fullName>
    </recommendedName>
</protein>
<evidence type="ECO:0000313" key="1">
    <source>
        <dbReference type="EMBL" id="AFA73592.1"/>
    </source>
</evidence>
<keyword evidence="2" id="KW-1185">Reference proteome</keyword>
<organism evidence="1 2">
    <name type="scientific">Gordonia polyisoprenivorans (strain DSM 44266 / VH2)</name>
    <dbReference type="NCBI Taxonomy" id="1112204"/>
    <lineage>
        <taxon>Bacteria</taxon>
        <taxon>Bacillati</taxon>
        <taxon>Actinomycetota</taxon>
        <taxon>Actinomycetes</taxon>
        <taxon>Mycobacteriales</taxon>
        <taxon>Gordoniaceae</taxon>
        <taxon>Gordonia</taxon>
    </lineage>
</organism>
<sequence>MTETLSTDADFAEQWHEWHTARERDLANPLGWLSINRLEWLETEPTRFDGLPGTWWYDGATGHLRPDGGETFAARDFDLDATGAGEIVELDGVHLEVARRGEGYLIRVHDENAPTVRDFRGVPAYDPDPAWALSATFEPYSTPRPVTVGAVAEGLAHVYDSPGELVLTRDGVDHRLIAFNGKGGGLSVLFTDGTSGVTTYAANRSVAVEADDEVVRSGGEVIIDFNRATNLPCAFIDFATCPLPPAGNTLPFDVTAGEKIPHERR</sequence>
<dbReference type="PANTHER" id="PTHR41913:SF1">
    <property type="entry name" value="DUF1684 DOMAIN-CONTAINING PROTEIN"/>
    <property type="match status" value="1"/>
</dbReference>
<dbReference type="AlphaFoldDB" id="H6N4L0"/>
<dbReference type="PANTHER" id="PTHR41913">
    <property type="entry name" value="DUF1684 DOMAIN-CONTAINING PROTEIN"/>
    <property type="match status" value="1"/>
</dbReference>
<dbReference type="KEGG" id="gpo:GPOL_c25650"/>
<proteinExistence type="predicted"/>
<dbReference type="HOGENOM" id="CLU_093051_0_0_11"/>
<dbReference type="STRING" id="1112204.GPOL_c25650"/>
<dbReference type="Proteomes" id="UP000009154">
    <property type="component" value="Chromosome"/>
</dbReference>
<dbReference type="GeneID" id="90159606"/>
<name>H6N4L0_GORPV</name>
<dbReference type="RefSeq" id="WP_014360178.1">
    <property type="nucleotide sequence ID" value="NC_016906.1"/>
</dbReference>
<accession>H6N4L0</accession>
<reference evidence="1 2" key="1">
    <citation type="journal article" date="2012" name="Appl. Environ. Microbiol.">
        <title>Involvement of two latex-clearing proteins during rubber degradation and insights into the subsequent degradation pathway revealed by the genome sequence of Gordonia polyisoprenivorans strain VH2.</title>
        <authorList>
            <person name="Hiessl S."/>
            <person name="Schuldes J."/>
            <person name="Thurmer A."/>
            <person name="Halbsguth T."/>
            <person name="Broker D."/>
            <person name="Angelov A."/>
            <person name="Liebl W."/>
            <person name="Daniel R."/>
            <person name="Steinbuchel A."/>
        </authorList>
    </citation>
    <scope>NUCLEOTIDE SEQUENCE [LARGE SCALE GENOMIC DNA]</scope>
    <source>
        <strain evidence="2">DSM 44266 / VH2</strain>
    </source>
</reference>
<dbReference type="Pfam" id="PF07920">
    <property type="entry name" value="DUF1684"/>
    <property type="match status" value="1"/>
</dbReference>
<dbReference type="EMBL" id="CP003119">
    <property type="protein sequence ID" value="AFA73592.1"/>
    <property type="molecule type" value="Genomic_DNA"/>
</dbReference>
<dbReference type="InterPro" id="IPR012467">
    <property type="entry name" value="DUF1684"/>
</dbReference>
<gene>
    <name evidence="1" type="ordered locus">GPOL_c25650</name>
</gene>
<dbReference type="eggNOG" id="COG3358">
    <property type="taxonomic scope" value="Bacteria"/>
</dbReference>